<accession>A0A161RVN2</accession>
<proteinExistence type="predicted"/>
<dbReference type="AlphaFoldDB" id="A0A161RVN2"/>
<name>A0A161RVN2_9BACI</name>
<evidence type="ECO:0000313" key="1">
    <source>
        <dbReference type="EMBL" id="KZE50968.1"/>
    </source>
</evidence>
<dbReference type="OrthoDB" id="2453202at2"/>
<reference evidence="2" key="1">
    <citation type="submission" date="2016-01" db="EMBL/GenBank/DDBJ databases">
        <title>Whole genome sequencing of Bhargavaea cecembensis T14.</title>
        <authorList>
            <person name="Hong K.W."/>
        </authorList>
    </citation>
    <scope>NUCLEOTIDE SEQUENCE [LARGE SCALE GENOMIC DNA]</scope>
    <source>
        <strain evidence="2">M19</strain>
    </source>
</reference>
<sequence length="79" mass="9436">MNSSLYKLVRKAKTDNHSLNKVIELFFPRIFSSLNQTNWQDREDLSQELKIKLLVLIRNYDLESVPCYFQMIENPTNDK</sequence>
<dbReference type="RefSeq" id="WP_063190911.1">
    <property type="nucleotide sequence ID" value="NZ_JBLGCT010000001.1"/>
</dbReference>
<gene>
    <name evidence="1" type="ORF">AV649_16485</name>
</gene>
<dbReference type="EMBL" id="LQQY01000009">
    <property type="protein sequence ID" value="KZE50968.1"/>
    <property type="molecule type" value="Genomic_DNA"/>
</dbReference>
<protein>
    <recommendedName>
        <fullName evidence="3">Helix-turn-helix conjugative transposon-like domain-containing protein</fullName>
    </recommendedName>
</protein>
<dbReference type="Proteomes" id="UP000076510">
    <property type="component" value="Unassembled WGS sequence"/>
</dbReference>
<evidence type="ECO:0000313" key="2">
    <source>
        <dbReference type="Proteomes" id="UP000076510"/>
    </source>
</evidence>
<evidence type="ECO:0008006" key="3">
    <source>
        <dbReference type="Google" id="ProtNLM"/>
    </source>
</evidence>
<comment type="caution">
    <text evidence="1">The sequence shown here is derived from an EMBL/GenBank/DDBJ whole genome shotgun (WGS) entry which is preliminary data.</text>
</comment>
<organism evidence="1 2">
    <name type="scientific">Rossellomorea marisflavi</name>
    <dbReference type="NCBI Taxonomy" id="189381"/>
    <lineage>
        <taxon>Bacteria</taxon>
        <taxon>Bacillati</taxon>
        <taxon>Bacillota</taxon>
        <taxon>Bacilli</taxon>
        <taxon>Bacillales</taxon>
        <taxon>Bacillaceae</taxon>
        <taxon>Rossellomorea</taxon>
    </lineage>
</organism>